<dbReference type="InterPro" id="IPR008173">
    <property type="entry name" value="Adenylyl_cyclase_CyaB"/>
</dbReference>
<organism evidence="2">
    <name type="scientific">uncultured bacterium</name>
    <name type="common">gcode 4</name>
    <dbReference type="NCBI Taxonomy" id="1234023"/>
    <lineage>
        <taxon>Bacteria</taxon>
        <taxon>environmental samples</taxon>
    </lineage>
</organism>
<dbReference type="NCBIfam" id="TIGR00318">
    <property type="entry name" value="cyaB"/>
    <property type="match status" value="1"/>
</dbReference>
<protein>
    <recommendedName>
        <fullName evidence="1">CYTH domain-containing protein</fullName>
    </recommendedName>
</protein>
<accession>K2GUZ6</accession>
<feature type="domain" description="CYTH" evidence="1">
    <location>
        <begin position="44"/>
        <end position="145"/>
    </location>
</feature>
<reference evidence="2" key="1">
    <citation type="journal article" date="2012" name="Science">
        <title>Fermentation, hydrogen, and sulfur metabolism in multiple uncultivated bacterial phyla.</title>
        <authorList>
            <person name="Wrighton K.C."/>
            <person name="Thomas B.C."/>
            <person name="Sharon I."/>
            <person name="Miller C.S."/>
            <person name="Castelle C.J."/>
            <person name="VerBerkmoes N.C."/>
            <person name="Wilkins M.J."/>
            <person name="Hettich R.L."/>
            <person name="Lipton M.S."/>
            <person name="Williams K.H."/>
            <person name="Long P.E."/>
            <person name="Banfield J.F."/>
        </authorList>
    </citation>
    <scope>NUCLEOTIDE SEQUENCE [LARGE SCALE GENOMIC DNA]</scope>
</reference>
<dbReference type="Gene3D" id="2.40.320.10">
    <property type="entry name" value="Hypothetical Protein Pfu-838710-001"/>
    <property type="match status" value="1"/>
</dbReference>
<evidence type="ECO:0000259" key="1">
    <source>
        <dbReference type="Pfam" id="PF01928"/>
    </source>
</evidence>
<name>K2GUZ6_9BACT</name>
<sequence length="175" mass="21896">MAIEYEVQVLDIDVVKVINKLEEIWAEFISENFMKRWVFTMNDETQEWIRLRDNWDKVTVTYKKRWSTEIWKTEEIEIVVDDFENTAEILNKLNFLDKYYQENKRTVYKLDDMEFCIDSWPKIPTYLEIESDNEEKVKEWLKLLWLESHVYWDFWSIRIYEKYWLDIHSFKTLKF</sequence>
<dbReference type="EMBL" id="AMFJ01000548">
    <property type="protein sequence ID" value="EKE27125.1"/>
    <property type="molecule type" value="Genomic_DNA"/>
</dbReference>
<dbReference type="Pfam" id="PF01928">
    <property type="entry name" value="CYTH"/>
    <property type="match status" value="1"/>
</dbReference>
<dbReference type="InterPro" id="IPR023577">
    <property type="entry name" value="CYTH_domain"/>
</dbReference>
<gene>
    <name evidence="2" type="ORF">ACD_4C00032G0003</name>
</gene>
<dbReference type="InterPro" id="IPR033469">
    <property type="entry name" value="CYTH-like_dom_sf"/>
</dbReference>
<dbReference type="AlphaFoldDB" id="K2GUZ6"/>
<evidence type="ECO:0000313" key="2">
    <source>
        <dbReference type="EMBL" id="EKE27125.1"/>
    </source>
</evidence>
<proteinExistence type="predicted"/>
<dbReference type="SUPFAM" id="SSF55154">
    <property type="entry name" value="CYTH-like phosphatases"/>
    <property type="match status" value="1"/>
</dbReference>
<comment type="caution">
    <text evidence="2">The sequence shown here is derived from an EMBL/GenBank/DDBJ whole genome shotgun (WGS) entry which is preliminary data.</text>
</comment>